<evidence type="ECO:0000256" key="5">
    <source>
        <dbReference type="PIRSR" id="PIRSR602403-1"/>
    </source>
</evidence>
<keyword evidence="9" id="KW-1185">Reference proteome</keyword>
<evidence type="ECO:0000256" key="7">
    <source>
        <dbReference type="SAM" id="Phobius"/>
    </source>
</evidence>
<proteinExistence type="inferred from homology"/>
<dbReference type="Gene3D" id="1.10.630.10">
    <property type="entry name" value="Cytochrome P450"/>
    <property type="match status" value="1"/>
</dbReference>
<dbReference type="GO" id="GO:0005506">
    <property type="term" value="F:iron ion binding"/>
    <property type="evidence" value="ECO:0007669"/>
    <property type="project" value="InterPro"/>
</dbReference>
<reference evidence="8" key="1">
    <citation type="journal article" date="2020" name="Stud. Mycol.">
        <title>101 Dothideomycetes genomes: a test case for predicting lifestyles and emergence of pathogens.</title>
        <authorList>
            <person name="Haridas S."/>
            <person name="Albert R."/>
            <person name="Binder M."/>
            <person name="Bloem J."/>
            <person name="Labutti K."/>
            <person name="Salamov A."/>
            <person name="Andreopoulos B."/>
            <person name="Baker S."/>
            <person name="Barry K."/>
            <person name="Bills G."/>
            <person name="Bluhm B."/>
            <person name="Cannon C."/>
            <person name="Castanera R."/>
            <person name="Culley D."/>
            <person name="Daum C."/>
            <person name="Ezra D."/>
            <person name="Gonzalez J."/>
            <person name="Henrissat B."/>
            <person name="Kuo A."/>
            <person name="Liang C."/>
            <person name="Lipzen A."/>
            <person name="Lutzoni F."/>
            <person name="Magnuson J."/>
            <person name="Mondo S."/>
            <person name="Nolan M."/>
            <person name="Ohm R."/>
            <person name="Pangilinan J."/>
            <person name="Park H.-J."/>
            <person name="Ramirez L."/>
            <person name="Alfaro M."/>
            <person name="Sun H."/>
            <person name="Tritt A."/>
            <person name="Yoshinaga Y."/>
            <person name="Zwiers L.-H."/>
            <person name="Turgeon B."/>
            <person name="Goodwin S."/>
            <person name="Spatafora J."/>
            <person name="Crous P."/>
            <person name="Grigoriev I."/>
        </authorList>
    </citation>
    <scope>NUCLEOTIDE SEQUENCE</scope>
    <source>
        <strain evidence="8">CBS 115976</strain>
    </source>
</reference>
<comment type="cofactor">
    <cofactor evidence="1 5">
        <name>heme</name>
        <dbReference type="ChEBI" id="CHEBI:30413"/>
    </cofactor>
</comment>
<dbReference type="PANTHER" id="PTHR24305">
    <property type="entry name" value="CYTOCHROME P450"/>
    <property type="match status" value="1"/>
</dbReference>
<dbReference type="InterPro" id="IPR001128">
    <property type="entry name" value="Cyt_P450"/>
</dbReference>
<keyword evidence="3 5" id="KW-0479">Metal-binding</keyword>
<keyword evidence="6" id="KW-0560">Oxidoreductase</keyword>
<dbReference type="PRINTS" id="PR00385">
    <property type="entry name" value="P450"/>
</dbReference>
<keyword evidence="4 5" id="KW-0408">Iron</keyword>
<protein>
    <submittedName>
        <fullName evidence="8">Putative cytochrome P450 monooxygenase</fullName>
    </submittedName>
</protein>
<evidence type="ECO:0000256" key="2">
    <source>
        <dbReference type="ARBA" id="ARBA00010617"/>
    </source>
</evidence>
<evidence type="ECO:0000313" key="8">
    <source>
        <dbReference type="EMBL" id="KAF2667232.1"/>
    </source>
</evidence>
<dbReference type="Pfam" id="PF00067">
    <property type="entry name" value="p450"/>
    <property type="match status" value="1"/>
</dbReference>
<feature type="transmembrane region" description="Helical" evidence="7">
    <location>
        <begin position="12"/>
        <end position="31"/>
    </location>
</feature>
<comment type="similarity">
    <text evidence="2 6">Belongs to the cytochrome P450 family.</text>
</comment>
<keyword evidence="7" id="KW-0812">Transmembrane</keyword>
<dbReference type="GO" id="GO:0004497">
    <property type="term" value="F:monooxygenase activity"/>
    <property type="evidence" value="ECO:0007669"/>
    <property type="project" value="UniProtKB-KW"/>
</dbReference>
<dbReference type="InterPro" id="IPR017972">
    <property type="entry name" value="Cyt_P450_CS"/>
</dbReference>
<dbReference type="GO" id="GO:0020037">
    <property type="term" value="F:heme binding"/>
    <property type="evidence" value="ECO:0007669"/>
    <property type="project" value="InterPro"/>
</dbReference>
<evidence type="ECO:0000256" key="3">
    <source>
        <dbReference type="ARBA" id="ARBA00022723"/>
    </source>
</evidence>
<dbReference type="InterPro" id="IPR050121">
    <property type="entry name" value="Cytochrome_P450_monoxygenase"/>
</dbReference>
<dbReference type="EMBL" id="MU004238">
    <property type="protein sequence ID" value="KAF2667232.1"/>
    <property type="molecule type" value="Genomic_DNA"/>
</dbReference>
<dbReference type="SUPFAM" id="SSF48264">
    <property type="entry name" value="Cytochrome P450"/>
    <property type="match status" value="1"/>
</dbReference>
<dbReference type="OrthoDB" id="1470350at2759"/>
<organism evidence="8 9">
    <name type="scientific">Microthyrium microscopicum</name>
    <dbReference type="NCBI Taxonomy" id="703497"/>
    <lineage>
        <taxon>Eukaryota</taxon>
        <taxon>Fungi</taxon>
        <taxon>Dikarya</taxon>
        <taxon>Ascomycota</taxon>
        <taxon>Pezizomycotina</taxon>
        <taxon>Dothideomycetes</taxon>
        <taxon>Dothideomycetes incertae sedis</taxon>
        <taxon>Microthyriales</taxon>
        <taxon>Microthyriaceae</taxon>
        <taxon>Microthyrium</taxon>
    </lineage>
</organism>
<evidence type="ECO:0000256" key="1">
    <source>
        <dbReference type="ARBA" id="ARBA00001971"/>
    </source>
</evidence>
<keyword evidence="7" id="KW-0472">Membrane</keyword>
<sequence length="519" mass="58264">MIEWGSITLTPLSSTVFLLAFSYLIYNYIIYPAFLSPLSKLPAAHFTSSLTPLWITYKRRTGYESRTIAAAHKAHGPIIQLAPNEVSVASLDGLRKIYTGGFERTAWFLAFANYNGTPNLVTLFDGASHARRKRMVSNIYSKSYLLRSEDFRAMAAVLLFRRFLPAIALTNLAGEGCDVYEMGCALGAEFISSYEMGTANGIDIVRTGRETARKEYLETAKRKFRQLRGKEAATKDLEDMCLDMCRRTEAFLALEGRVVVKDDQIETFPVVYAQLRETIPKIEGTQSEKETELLVASELLDNIEAGREGIGIALTYAMWHLSRTPLVQKALRKELLGLGKTFKYPLPNETAFSTENVRALDGLPRLDAVIHETLRLNAPAPGPQRRMVPEGGTTVDGYFIPAGITISASPYSMHRNEDIYPEADKWKPKRWMPKNDSDEKDVEREGGNDMRRWFWVFGSGGRMCVGNNFTLLVLKLVLAAIYTNYETTIIDDEGIEQLDDMMATPKGDKLILGFTFLSE</sequence>
<dbReference type="AlphaFoldDB" id="A0A6A6U516"/>
<gene>
    <name evidence="8" type="ORF">BT63DRAFT_433962</name>
</gene>
<dbReference type="PROSITE" id="PS00086">
    <property type="entry name" value="CYTOCHROME_P450"/>
    <property type="match status" value="1"/>
</dbReference>
<dbReference type="GO" id="GO:0016705">
    <property type="term" value="F:oxidoreductase activity, acting on paired donors, with incorporation or reduction of molecular oxygen"/>
    <property type="evidence" value="ECO:0007669"/>
    <property type="project" value="InterPro"/>
</dbReference>
<dbReference type="Proteomes" id="UP000799302">
    <property type="component" value="Unassembled WGS sequence"/>
</dbReference>
<name>A0A6A6U516_9PEZI</name>
<evidence type="ECO:0000256" key="4">
    <source>
        <dbReference type="ARBA" id="ARBA00023004"/>
    </source>
</evidence>
<keyword evidence="7" id="KW-1133">Transmembrane helix</keyword>
<accession>A0A6A6U516</accession>
<dbReference type="PRINTS" id="PR00465">
    <property type="entry name" value="EP450IV"/>
</dbReference>
<dbReference type="InterPro" id="IPR002403">
    <property type="entry name" value="Cyt_P450_E_grp-IV"/>
</dbReference>
<keyword evidence="6 8" id="KW-0503">Monooxygenase</keyword>
<feature type="binding site" description="axial binding residue" evidence="5">
    <location>
        <position position="464"/>
    </location>
    <ligand>
        <name>heme</name>
        <dbReference type="ChEBI" id="CHEBI:30413"/>
    </ligand>
    <ligandPart>
        <name>Fe</name>
        <dbReference type="ChEBI" id="CHEBI:18248"/>
    </ligandPart>
</feature>
<evidence type="ECO:0000313" key="9">
    <source>
        <dbReference type="Proteomes" id="UP000799302"/>
    </source>
</evidence>
<keyword evidence="5 6" id="KW-0349">Heme</keyword>
<dbReference type="InterPro" id="IPR036396">
    <property type="entry name" value="Cyt_P450_sf"/>
</dbReference>
<dbReference type="PANTHER" id="PTHR24305:SF166">
    <property type="entry name" value="CYTOCHROME P450 12A4, MITOCHONDRIAL-RELATED"/>
    <property type="match status" value="1"/>
</dbReference>
<evidence type="ECO:0000256" key="6">
    <source>
        <dbReference type="RuleBase" id="RU000461"/>
    </source>
</evidence>